<name>A0A0G1NND5_9BACT</name>
<gene>
    <name evidence="2" type="ORF">UX31_C0008G0003</name>
</gene>
<organism evidence="2 3">
    <name type="scientific">Candidatus Nomurabacteria bacterium GW2011_GWA1_46_11</name>
    <dbReference type="NCBI Taxonomy" id="1618732"/>
    <lineage>
        <taxon>Bacteria</taxon>
        <taxon>Candidatus Nomuraibacteriota</taxon>
    </lineage>
</organism>
<feature type="transmembrane region" description="Helical" evidence="1">
    <location>
        <begin position="125"/>
        <end position="142"/>
    </location>
</feature>
<feature type="transmembrane region" description="Helical" evidence="1">
    <location>
        <begin position="186"/>
        <end position="207"/>
    </location>
</feature>
<feature type="transmembrane region" description="Helical" evidence="1">
    <location>
        <begin position="72"/>
        <end position="88"/>
    </location>
</feature>
<keyword evidence="1" id="KW-1133">Transmembrane helix</keyword>
<feature type="transmembrane region" description="Helical" evidence="1">
    <location>
        <begin position="304"/>
        <end position="323"/>
    </location>
</feature>
<proteinExistence type="predicted"/>
<dbReference type="Proteomes" id="UP000034107">
    <property type="component" value="Unassembled WGS sequence"/>
</dbReference>
<keyword evidence="1" id="KW-0812">Transmembrane</keyword>
<feature type="transmembrane region" description="Helical" evidence="1">
    <location>
        <begin position="329"/>
        <end position="349"/>
    </location>
</feature>
<feature type="transmembrane region" description="Helical" evidence="1">
    <location>
        <begin position="361"/>
        <end position="385"/>
    </location>
</feature>
<feature type="transmembrane region" description="Helical" evidence="1">
    <location>
        <begin position="149"/>
        <end position="166"/>
    </location>
</feature>
<accession>A0A0G1NND5</accession>
<evidence type="ECO:0000313" key="2">
    <source>
        <dbReference type="EMBL" id="KKU21961.1"/>
    </source>
</evidence>
<keyword evidence="1" id="KW-0472">Membrane</keyword>
<feature type="transmembrane region" description="Helical" evidence="1">
    <location>
        <begin position="279"/>
        <end position="297"/>
    </location>
</feature>
<sequence>MAGGGAKVKQDARVGRLIPLAIIIFLILVVYWIGMNRIYLVGRINWADDFIWGSRWDRVLAGQLPYRDFFELYGPGFPILFAPLYAFLGKGLVAIRFIHFLLFPLVALGTMVFAFLCLGLNRWRLTAAVLLLTLSFLGMTWLDQPIRTWFGLLALLPAVMAIRSGQKWAIFAGLSAVLSGLLSTEQGVAVAVADSVTLGFYPLATLFRRKSKNRTEFKLLGYFLATLGLGWSIVFLWMAGQGMLTAYLQTAFEQIPMYQNAAYGLIFPGYNLMEDPLRLGWYLPFVFWIFFMIYWLIKRKNKGSSPLAILLLVYSIFSLRIYIGRTEIRHFVVDTIPIFILGVATWFDFWKEKNNKIAEILLTTIFFGGFIILSGGVIVNLSPYWQTLLARGVYPFNFNKKIVYLTDSSPVRVFPEESRDIKGVLEFIDNNVHPGEEIYPFAVISGFSSLLSRTTPNYFEQAWFAQTYKLQKILIMELERRRIAWVIYSLRDDVIRLDQLSNFYILNTFKPVVTFGDYTIMKRFVNWSEGAMEDFGSQGELVGLGGLSGVRDVGKREKNVWEIKGDNPTWVIPMEREGNLLVFRYRLRFGAGLATLSKTALRINWGGRSEVYDAYLLPGDWQEAWVEIPRGEKGDKLVFSLSWSGGLNPRATLFEIDQIRVGTIYASQD</sequence>
<reference evidence="2 3" key="1">
    <citation type="journal article" date="2015" name="Nature">
        <title>rRNA introns, odd ribosomes, and small enigmatic genomes across a large radiation of phyla.</title>
        <authorList>
            <person name="Brown C.T."/>
            <person name="Hug L.A."/>
            <person name="Thomas B.C."/>
            <person name="Sharon I."/>
            <person name="Castelle C.J."/>
            <person name="Singh A."/>
            <person name="Wilkins M.J."/>
            <person name="Williams K.H."/>
            <person name="Banfield J.F."/>
        </authorList>
    </citation>
    <scope>NUCLEOTIDE SEQUENCE [LARGE SCALE GENOMIC DNA]</scope>
</reference>
<evidence type="ECO:0000256" key="1">
    <source>
        <dbReference type="SAM" id="Phobius"/>
    </source>
</evidence>
<evidence type="ECO:0000313" key="3">
    <source>
        <dbReference type="Proteomes" id="UP000034107"/>
    </source>
</evidence>
<dbReference type="AlphaFoldDB" id="A0A0G1NND5"/>
<feature type="transmembrane region" description="Helical" evidence="1">
    <location>
        <begin position="17"/>
        <end position="34"/>
    </location>
</feature>
<dbReference type="EMBL" id="LCLS01000008">
    <property type="protein sequence ID" value="KKU21961.1"/>
    <property type="molecule type" value="Genomic_DNA"/>
</dbReference>
<protein>
    <submittedName>
        <fullName evidence="2">Uncharacterized protein</fullName>
    </submittedName>
</protein>
<feature type="transmembrane region" description="Helical" evidence="1">
    <location>
        <begin position="219"/>
        <end position="239"/>
    </location>
</feature>
<comment type="caution">
    <text evidence="2">The sequence shown here is derived from an EMBL/GenBank/DDBJ whole genome shotgun (WGS) entry which is preliminary data.</text>
</comment>
<feature type="transmembrane region" description="Helical" evidence="1">
    <location>
        <begin position="100"/>
        <end position="119"/>
    </location>
</feature>